<dbReference type="GO" id="GO:0003677">
    <property type="term" value="F:DNA binding"/>
    <property type="evidence" value="ECO:0007669"/>
    <property type="project" value="InterPro"/>
</dbReference>
<dbReference type="Pfam" id="PF02796">
    <property type="entry name" value="HTH_7"/>
    <property type="match status" value="1"/>
</dbReference>
<dbReference type="AlphaFoldDB" id="A0A5P0ZT97"/>
<dbReference type="RefSeq" id="WP_153387349.1">
    <property type="nucleotide sequence ID" value="NZ_VDFP01000306.1"/>
</dbReference>
<protein>
    <submittedName>
        <fullName evidence="2">Helix-turn-helix domain-containing protein</fullName>
    </submittedName>
</protein>
<gene>
    <name evidence="2" type="ORF">FHL06_14380</name>
</gene>
<dbReference type="EMBL" id="VDFP01000306">
    <property type="protein sequence ID" value="MQS77493.1"/>
    <property type="molecule type" value="Genomic_DNA"/>
</dbReference>
<evidence type="ECO:0000313" key="3">
    <source>
        <dbReference type="Proteomes" id="UP000414364"/>
    </source>
</evidence>
<accession>A0A5P0ZT97</accession>
<feature type="non-terminal residue" evidence="2">
    <location>
        <position position="1"/>
    </location>
</feature>
<evidence type="ECO:0000259" key="1">
    <source>
        <dbReference type="Pfam" id="PF02796"/>
    </source>
</evidence>
<name>A0A5P0ZT97_9LACO</name>
<organism evidence="2 3">
    <name type="scientific">Companilactobacillus halodurans</name>
    <dbReference type="NCBI Taxonomy" id="2584183"/>
    <lineage>
        <taxon>Bacteria</taxon>
        <taxon>Bacillati</taxon>
        <taxon>Bacillota</taxon>
        <taxon>Bacilli</taxon>
        <taxon>Lactobacillales</taxon>
        <taxon>Lactobacillaceae</taxon>
        <taxon>Companilactobacillus</taxon>
    </lineage>
</organism>
<sequence>QGKSISTIAREIGITRQTIYRIKNSRQKNIDINLYRC</sequence>
<comment type="caution">
    <text evidence="2">The sequence shown here is derived from an EMBL/GenBank/DDBJ whole genome shotgun (WGS) entry which is preliminary data.</text>
</comment>
<dbReference type="Gene3D" id="1.10.10.60">
    <property type="entry name" value="Homeodomain-like"/>
    <property type="match status" value="1"/>
</dbReference>
<feature type="domain" description="Resolvase HTH" evidence="1">
    <location>
        <begin position="1"/>
        <end position="25"/>
    </location>
</feature>
<dbReference type="Proteomes" id="UP000414364">
    <property type="component" value="Unassembled WGS sequence"/>
</dbReference>
<dbReference type="InterPro" id="IPR006120">
    <property type="entry name" value="Resolvase_HTH_dom"/>
</dbReference>
<reference evidence="2 3" key="1">
    <citation type="journal article" date="2019" name="Syst. Appl. Microbiol.">
        <title>Polyphasic characterization of two novel Lactobacillus spp. isolated from blown salami packages: Description of Lactobacillus halodurans sp. nov. and Lactobacillus salsicarnum sp. nov.</title>
        <authorList>
            <person name="Schuster J.A."/>
            <person name="Klingl A."/>
            <person name="Vogel R.F."/>
            <person name="Ehrmann M.A."/>
        </authorList>
    </citation>
    <scope>NUCLEOTIDE SEQUENCE [LARGE SCALE GENOMIC DNA]</scope>
    <source>
        <strain evidence="2 3">TMW 1.2172</strain>
    </source>
</reference>
<dbReference type="GO" id="GO:0000150">
    <property type="term" value="F:DNA strand exchange activity"/>
    <property type="evidence" value="ECO:0007669"/>
    <property type="project" value="InterPro"/>
</dbReference>
<proteinExistence type="predicted"/>
<evidence type="ECO:0000313" key="2">
    <source>
        <dbReference type="EMBL" id="MQS77493.1"/>
    </source>
</evidence>